<dbReference type="SMART" id="SM00862">
    <property type="entry name" value="Trans_reg_C"/>
    <property type="match status" value="1"/>
</dbReference>
<dbReference type="Pfam" id="PF00072">
    <property type="entry name" value="Response_reg"/>
    <property type="match status" value="1"/>
</dbReference>
<dbReference type="CDD" id="cd00383">
    <property type="entry name" value="trans_reg_C"/>
    <property type="match status" value="1"/>
</dbReference>
<proteinExistence type="predicted"/>
<protein>
    <submittedName>
        <fullName evidence="10">Response regulator receiver domain protein</fullName>
    </submittedName>
</protein>
<evidence type="ECO:0000259" key="8">
    <source>
        <dbReference type="PROSITE" id="PS50110"/>
    </source>
</evidence>
<dbReference type="InterPro" id="IPR011006">
    <property type="entry name" value="CheY-like_superfamily"/>
</dbReference>
<evidence type="ECO:0000256" key="7">
    <source>
        <dbReference type="PROSITE-ProRule" id="PRU01091"/>
    </source>
</evidence>
<dbReference type="GO" id="GO:0000156">
    <property type="term" value="F:phosphorelay response regulator activity"/>
    <property type="evidence" value="ECO:0007669"/>
    <property type="project" value="TreeGrafter"/>
</dbReference>
<dbReference type="PROSITE" id="PS50110">
    <property type="entry name" value="RESPONSE_REGULATORY"/>
    <property type="match status" value="1"/>
</dbReference>
<evidence type="ECO:0000256" key="5">
    <source>
        <dbReference type="ARBA" id="ARBA00023163"/>
    </source>
</evidence>
<dbReference type="Gene3D" id="3.40.50.2300">
    <property type="match status" value="1"/>
</dbReference>
<dbReference type="InterPro" id="IPR036388">
    <property type="entry name" value="WH-like_DNA-bd_sf"/>
</dbReference>
<dbReference type="InterPro" id="IPR001867">
    <property type="entry name" value="OmpR/PhoB-type_DNA-bd"/>
</dbReference>
<sequence>MFLNLLIVEDEEAIREGVREFLSEQGFTVFEACDGVEALEVFNRESVDLILLDIMMPRKNGFEVLEEVRQKSNVPILMLTALQDEETQVKSFELLVDGYIQKPFSLMVLYKRIEALLKRHYGEVETWSYQDTSVNFTRFEAYVNNQLVEVTAKELSILKLLVKHEGQALSRSQILDHVWSNHEDPPFDRVVDVYIKQLRKKLKLDCIVTIKNVGYKLELK</sequence>
<dbReference type="Pfam" id="PF00486">
    <property type="entry name" value="Trans_reg_C"/>
    <property type="match status" value="1"/>
</dbReference>
<evidence type="ECO:0000256" key="4">
    <source>
        <dbReference type="ARBA" id="ARBA00023125"/>
    </source>
</evidence>
<evidence type="ECO:0000256" key="6">
    <source>
        <dbReference type="PROSITE-ProRule" id="PRU00169"/>
    </source>
</evidence>
<keyword evidence="3" id="KW-0805">Transcription regulation</keyword>
<dbReference type="Proteomes" id="UP000005926">
    <property type="component" value="Unassembled WGS sequence"/>
</dbReference>
<reference evidence="10 11" key="1">
    <citation type="submission" date="2009-08" db="EMBL/GenBank/DDBJ databases">
        <authorList>
            <person name="Muzny D."/>
            <person name="Qin X."/>
            <person name="Deng J."/>
            <person name="Jiang H."/>
            <person name="Liu Y."/>
            <person name="Qu J."/>
            <person name="Song X.-Z."/>
            <person name="Zhang L."/>
            <person name="Thornton R."/>
            <person name="Coyle M."/>
            <person name="Francisco L."/>
            <person name="Jackson L."/>
            <person name="Javaid M."/>
            <person name="Korchina V."/>
            <person name="Kovar C."/>
            <person name="Mata R."/>
            <person name="Mathew T."/>
            <person name="Ngo R."/>
            <person name="Nguyen L."/>
            <person name="Nguyen N."/>
            <person name="Okwuonu G."/>
            <person name="Ongeri F."/>
            <person name="Pham C."/>
            <person name="Simmons D."/>
            <person name="Wilczek-Boney K."/>
            <person name="Hale W."/>
            <person name="Jakkamsetti A."/>
            <person name="Pham P."/>
            <person name="Ruth R."/>
            <person name="San Lucas F."/>
            <person name="Warren J."/>
            <person name="Zhang J."/>
            <person name="Zhao Z."/>
            <person name="Zhou C."/>
            <person name="Zhu D."/>
            <person name="Lee S."/>
            <person name="Bess C."/>
            <person name="Blankenburg K."/>
            <person name="Forbes L."/>
            <person name="Fu Q."/>
            <person name="Gubbala S."/>
            <person name="Hirani K."/>
            <person name="Jayaseelan J.C."/>
            <person name="Lara F."/>
            <person name="Munidasa M."/>
            <person name="Palculict T."/>
            <person name="Patil S."/>
            <person name="Pu L.-L."/>
            <person name="Saada N."/>
            <person name="Tang L."/>
            <person name="Weissenberger G."/>
            <person name="Zhu Y."/>
            <person name="Hemphill L."/>
            <person name="Shang Y."/>
            <person name="Youmans B."/>
            <person name="Ayvaz T."/>
            <person name="Ross M."/>
            <person name="Santibanez J."/>
            <person name="Aqrawi P."/>
            <person name="Gross S."/>
            <person name="Joshi V."/>
            <person name="Fowler G."/>
            <person name="Nazareth L."/>
            <person name="Reid J."/>
            <person name="Worley K."/>
            <person name="Petrosino J."/>
            <person name="Highlander S."/>
            <person name="Gibbs R."/>
        </authorList>
    </citation>
    <scope>NUCLEOTIDE SEQUENCE [LARGE SCALE GENOMIC DNA]</scope>
    <source>
        <strain evidence="10 11">ATCC 49175</strain>
    </source>
</reference>
<dbReference type="GO" id="GO:0005829">
    <property type="term" value="C:cytosol"/>
    <property type="evidence" value="ECO:0007669"/>
    <property type="project" value="TreeGrafter"/>
</dbReference>
<dbReference type="EMBL" id="ACKZ01000003">
    <property type="protein sequence ID" value="EEW38264.1"/>
    <property type="molecule type" value="Genomic_DNA"/>
</dbReference>
<name>C8NDP1_9LACT</name>
<dbReference type="HOGENOM" id="CLU_000445_30_3_9"/>
<dbReference type="CDD" id="cd17574">
    <property type="entry name" value="REC_OmpR"/>
    <property type="match status" value="1"/>
</dbReference>
<dbReference type="PROSITE" id="PS51755">
    <property type="entry name" value="OMPR_PHOB"/>
    <property type="match status" value="1"/>
</dbReference>
<dbReference type="PANTHER" id="PTHR48111">
    <property type="entry name" value="REGULATOR OF RPOS"/>
    <property type="match status" value="1"/>
</dbReference>
<dbReference type="PANTHER" id="PTHR48111:SF21">
    <property type="entry name" value="DNA-BINDING DUAL MASTER TRANSCRIPTIONAL REGULATOR RPAA"/>
    <property type="match status" value="1"/>
</dbReference>
<evidence type="ECO:0000256" key="1">
    <source>
        <dbReference type="ARBA" id="ARBA00022553"/>
    </source>
</evidence>
<feature type="domain" description="Response regulatory" evidence="8">
    <location>
        <begin position="4"/>
        <end position="117"/>
    </location>
</feature>
<feature type="DNA-binding region" description="OmpR/PhoB-type" evidence="7">
    <location>
        <begin position="124"/>
        <end position="219"/>
    </location>
</feature>
<dbReference type="FunFam" id="3.40.50.2300:FF:000001">
    <property type="entry name" value="DNA-binding response regulator PhoB"/>
    <property type="match status" value="1"/>
</dbReference>
<feature type="modified residue" description="4-aspartylphosphate" evidence="6">
    <location>
        <position position="53"/>
    </location>
</feature>
<comment type="caution">
    <text evidence="10">The sequence shown here is derived from an EMBL/GenBank/DDBJ whole genome shotgun (WGS) entry which is preliminary data.</text>
</comment>
<keyword evidence="11" id="KW-1185">Reference proteome</keyword>
<accession>C8NDP1</accession>
<dbReference type="InterPro" id="IPR039420">
    <property type="entry name" value="WalR-like"/>
</dbReference>
<dbReference type="GO" id="GO:0032993">
    <property type="term" value="C:protein-DNA complex"/>
    <property type="evidence" value="ECO:0007669"/>
    <property type="project" value="TreeGrafter"/>
</dbReference>
<dbReference type="Gene3D" id="1.10.10.10">
    <property type="entry name" value="Winged helix-like DNA-binding domain superfamily/Winged helix DNA-binding domain"/>
    <property type="match status" value="1"/>
</dbReference>
<evidence type="ECO:0000259" key="9">
    <source>
        <dbReference type="PROSITE" id="PS51755"/>
    </source>
</evidence>
<dbReference type="STRING" id="638301.HMPREF0444_0036"/>
<dbReference type="eggNOG" id="COG0745">
    <property type="taxonomic scope" value="Bacteria"/>
</dbReference>
<evidence type="ECO:0000313" key="11">
    <source>
        <dbReference type="Proteomes" id="UP000005926"/>
    </source>
</evidence>
<dbReference type="InterPro" id="IPR001789">
    <property type="entry name" value="Sig_transdc_resp-reg_receiver"/>
</dbReference>
<evidence type="ECO:0000256" key="3">
    <source>
        <dbReference type="ARBA" id="ARBA00023015"/>
    </source>
</evidence>
<keyword evidence="1 6" id="KW-0597">Phosphoprotein</keyword>
<keyword evidence="4 7" id="KW-0238">DNA-binding</keyword>
<gene>
    <name evidence="10" type="primary">vncR</name>
    <name evidence="10" type="ORF">HMPREF0444_0036</name>
</gene>
<feature type="domain" description="OmpR/PhoB-type" evidence="9">
    <location>
        <begin position="124"/>
        <end position="219"/>
    </location>
</feature>
<dbReference type="SUPFAM" id="SSF52172">
    <property type="entry name" value="CheY-like"/>
    <property type="match status" value="1"/>
</dbReference>
<dbReference type="SMART" id="SM00448">
    <property type="entry name" value="REC"/>
    <property type="match status" value="1"/>
</dbReference>
<dbReference type="AlphaFoldDB" id="C8NDP1"/>
<dbReference type="GO" id="GO:0000976">
    <property type="term" value="F:transcription cis-regulatory region binding"/>
    <property type="evidence" value="ECO:0007669"/>
    <property type="project" value="TreeGrafter"/>
</dbReference>
<evidence type="ECO:0000313" key="10">
    <source>
        <dbReference type="EMBL" id="EEW38264.1"/>
    </source>
</evidence>
<keyword evidence="2" id="KW-0902">Two-component regulatory system</keyword>
<keyword evidence="5" id="KW-0804">Transcription</keyword>
<dbReference type="GO" id="GO:0006355">
    <property type="term" value="P:regulation of DNA-templated transcription"/>
    <property type="evidence" value="ECO:0007669"/>
    <property type="project" value="InterPro"/>
</dbReference>
<evidence type="ECO:0000256" key="2">
    <source>
        <dbReference type="ARBA" id="ARBA00023012"/>
    </source>
</evidence>
<organism evidence="10 11">
    <name type="scientific">Granulicatella adiacens ATCC 49175</name>
    <dbReference type="NCBI Taxonomy" id="638301"/>
    <lineage>
        <taxon>Bacteria</taxon>
        <taxon>Bacillati</taxon>
        <taxon>Bacillota</taxon>
        <taxon>Bacilli</taxon>
        <taxon>Lactobacillales</taxon>
        <taxon>Carnobacteriaceae</taxon>
        <taxon>Granulicatella</taxon>
    </lineage>
</organism>